<dbReference type="AlphaFoldDB" id="A0A9W9H4Q6"/>
<dbReference type="RefSeq" id="XP_056523243.1">
    <property type="nucleotide sequence ID" value="XM_056664186.1"/>
</dbReference>
<accession>A0A9W9H4Q6</accession>
<gene>
    <name evidence="1" type="ORF">N7515_003442</name>
</gene>
<organism evidence="1 2">
    <name type="scientific">Penicillium bovifimosum</name>
    <dbReference type="NCBI Taxonomy" id="126998"/>
    <lineage>
        <taxon>Eukaryota</taxon>
        <taxon>Fungi</taxon>
        <taxon>Dikarya</taxon>
        <taxon>Ascomycota</taxon>
        <taxon>Pezizomycotina</taxon>
        <taxon>Eurotiomycetes</taxon>
        <taxon>Eurotiomycetidae</taxon>
        <taxon>Eurotiales</taxon>
        <taxon>Aspergillaceae</taxon>
        <taxon>Penicillium</taxon>
    </lineage>
</organism>
<dbReference type="EMBL" id="JAPQKL010000003">
    <property type="protein sequence ID" value="KAJ5138594.1"/>
    <property type="molecule type" value="Genomic_DNA"/>
</dbReference>
<comment type="caution">
    <text evidence="1">The sequence shown here is derived from an EMBL/GenBank/DDBJ whole genome shotgun (WGS) entry which is preliminary data.</text>
</comment>
<reference evidence="1" key="2">
    <citation type="journal article" date="2023" name="IMA Fungus">
        <title>Comparative genomic study of the Penicillium genus elucidates a diverse pangenome and 15 lateral gene transfer events.</title>
        <authorList>
            <person name="Petersen C."/>
            <person name="Sorensen T."/>
            <person name="Nielsen M.R."/>
            <person name="Sondergaard T.E."/>
            <person name="Sorensen J.L."/>
            <person name="Fitzpatrick D.A."/>
            <person name="Frisvad J.C."/>
            <person name="Nielsen K.L."/>
        </authorList>
    </citation>
    <scope>NUCLEOTIDE SEQUENCE</scope>
    <source>
        <strain evidence="1">IBT 22155</strain>
    </source>
</reference>
<reference evidence="1" key="1">
    <citation type="submission" date="2022-11" db="EMBL/GenBank/DDBJ databases">
        <authorList>
            <person name="Petersen C."/>
        </authorList>
    </citation>
    <scope>NUCLEOTIDE SEQUENCE</scope>
    <source>
        <strain evidence="1">IBT 22155</strain>
    </source>
</reference>
<dbReference type="Proteomes" id="UP001149079">
    <property type="component" value="Unassembled WGS sequence"/>
</dbReference>
<evidence type="ECO:0000313" key="1">
    <source>
        <dbReference type="EMBL" id="KAJ5138594.1"/>
    </source>
</evidence>
<dbReference type="OrthoDB" id="5401170at2759"/>
<name>A0A9W9H4Q6_9EURO</name>
<dbReference type="GeneID" id="81403356"/>
<sequence length="287" mass="32880">MAGMEVLFKMLGETITTGCSNPPDSALYPPRDWVILEKVSEHPVSIPAEDCALGMGPPYTAGKYLCRLAGAGNEKELAFIRIYKQIPSAGTALDNSSVRKAQASEEPGHTELKALKHLTEGKYTATPELLGYRFGKQDAYDLVHGGYIVYLLWKKVEGDSLDLEEFWRLPYNRRQSIRDKFKTTYMEVLGFGYRPRMELSSKIILNKSTDDVYVLHYSLYSIPCNITLMTRIKISGFRWARRIDPVTEWEDEYFAVYSLVLAIPWHVRYLYGLANDPHLDESTGWWW</sequence>
<proteinExistence type="predicted"/>
<evidence type="ECO:0000313" key="2">
    <source>
        <dbReference type="Proteomes" id="UP001149079"/>
    </source>
</evidence>
<keyword evidence="2" id="KW-1185">Reference proteome</keyword>
<protein>
    <submittedName>
        <fullName evidence="1">Uncharacterized protein</fullName>
    </submittedName>
</protein>